<name>A0A364L8M3_TALAM</name>
<protein>
    <recommendedName>
        <fullName evidence="4">Translation machinery-associated protein 16</fullName>
    </recommendedName>
</protein>
<dbReference type="AlphaFoldDB" id="A0A364L8M3"/>
<sequence>MPLKNLSKIQKKLSKKRGKLNALHEDSRNAKILRRASAREDRIARVASSAVIARQSFLDRALYFQECLEELSEPIAMTDEDIVELIQNWIHRGDEELKELQEERRKGRPPSKREENLKQRIATEEKEYRSGFWMPDVTQQEVRQQLKLWNGQWSSLSALKFIRFLEGGTKQPSTFPPGGLS</sequence>
<dbReference type="GeneID" id="63797383"/>
<keyword evidence="3" id="KW-1185">Reference proteome</keyword>
<dbReference type="RefSeq" id="XP_040736671.1">
    <property type="nucleotide sequence ID" value="XM_040880944.1"/>
</dbReference>
<dbReference type="EMBL" id="MIKG01000018">
    <property type="protein sequence ID" value="RAO72157.1"/>
    <property type="molecule type" value="Genomic_DNA"/>
</dbReference>
<comment type="similarity">
    <text evidence="1">Belongs to the TMA16 family.</text>
</comment>
<dbReference type="PANTHER" id="PTHR13349">
    <property type="entry name" value="TRANSLATION MACHINERY-ASSOCIATED PROTEIN 16"/>
    <property type="match status" value="1"/>
</dbReference>
<dbReference type="Proteomes" id="UP000249363">
    <property type="component" value="Unassembled WGS sequence"/>
</dbReference>
<accession>A0A364L8M3</accession>
<dbReference type="PANTHER" id="PTHR13349:SF2">
    <property type="entry name" value="TRANSLATION MACHINERY-ASSOCIATED PROTEIN 16"/>
    <property type="match status" value="1"/>
</dbReference>
<organism evidence="2 3">
    <name type="scientific">Talaromyces amestolkiae</name>
    <dbReference type="NCBI Taxonomy" id="1196081"/>
    <lineage>
        <taxon>Eukaryota</taxon>
        <taxon>Fungi</taxon>
        <taxon>Dikarya</taxon>
        <taxon>Ascomycota</taxon>
        <taxon>Pezizomycotina</taxon>
        <taxon>Eurotiomycetes</taxon>
        <taxon>Eurotiomycetidae</taxon>
        <taxon>Eurotiales</taxon>
        <taxon>Trichocomaceae</taxon>
        <taxon>Talaromyces</taxon>
        <taxon>Talaromyces sect. Talaromyces</taxon>
    </lineage>
</organism>
<dbReference type="GO" id="GO:0005634">
    <property type="term" value="C:nucleus"/>
    <property type="evidence" value="ECO:0007669"/>
    <property type="project" value="TreeGrafter"/>
</dbReference>
<dbReference type="InterPro" id="IPR021346">
    <property type="entry name" value="Tma16"/>
</dbReference>
<gene>
    <name evidence="2" type="ORF">BHQ10_008169</name>
</gene>
<dbReference type="InterPro" id="IPR038356">
    <property type="entry name" value="Tma16_sf"/>
</dbReference>
<dbReference type="Gene3D" id="1.20.1440.170">
    <property type="entry name" value="Translation machinery-associated protein 16-like"/>
    <property type="match status" value="1"/>
</dbReference>
<dbReference type="Pfam" id="PF11176">
    <property type="entry name" value="Tma16"/>
    <property type="match status" value="1"/>
</dbReference>
<evidence type="ECO:0000313" key="2">
    <source>
        <dbReference type="EMBL" id="RAO72157.1"/>
    </source>
</evidence>
<comment type="caution">
    <text evidence="2">The sequence shown here is derived from an EMBL/GenBank/DDBJ whole genome shotgun (WGS) entry which is preliminary data.</text>
</comment>
<proteinExistence type="inferred from homology"/>
<evidence type="ECO:0008006" key="4">
    <source>
        <dbReference type="Google" id="ProtNLM"/>
    </source>
</evidence>
<dbReference type="STRING" id="1196081.A0A364L8M3"/>
<dbReference type="OrthoDB" id="270284at2759"/>
<evidence type="ECO:0000256" key="1">
    <source>
        <dbReference type="ARBA" id="ARBA00034127"/>
    </source>
</evidence>
<reference evidence="2 3" key="1">
    <citation type="journal article" date="2017" name="Biotechnol. Biofuels">
        <title>Differential beta-glucosidase expression as a function of carbon source availability in Talaromyces amestolkiae: a genomic and proteomic approach.</title>
        <authorList>
            <person name="de Eugenio L.I."/>
            <person name="Mendez-Liter J.A."/>
            <person name="Nieto-Dominguez M."/>
            <person name="Alonso L."/>
            <person name="Gil-Munoz J."/>
            <person name="Barriuso J."/>
            <person name="Prieto A."/>
            <person name="Martinez M.J."/>
        </authorList>
    </citation>
    <scope>NUCLEOTIDE SEQUENCE [LARGE SCALE GENOMIC DNA]</scope>
    <source>
        <strain evidence="2 3">CIB</strain>
    </source>
</reference>
<evidence type="ECO:0000313" key="3">
    <source>
        <dbReference type="Proteomes" id="UP000249363"/>
    </source>
</evidence>